<dbReference type="GO" id="GO:0016787">
    <property type="term" value="F:hydrolase activity"/>
    <property type="evidence" value="ECO:0007669"/>
    <property type="project" value="UniProtKB-KW"/>
</dbReference>
<organism evidence="1 2">
    <name type="scientific">Crocosphaera watsonii WH 0003</name>
    <dbReference type="NCBI Taxonomy" id="423471"/>
    <lineage>
        <taxon>Bacteria</taxon>
        <taxon>Bacillati</taxon>
        <taxon>Cyanobacteriota</taxon>
        <taxon>Cyanophyceae</taxon>
        <taxon>Oscillatoriophycideae</taxon>
        <taxon>Chroococcales</taxon>
        <taxon>Aphanothecaceae</taxon>
        <taxon>Crocosphaera</taxon>
    </lineage>
</organism>
<reference evidence="1 2" key="1">
    <citation type="journal article" date="2011" name="Front. Microbiol.">
        <title>Two Strains of Crocosphaera watsonii with Highly Conserved Genomes are Distinguished by Strain-Specific Features.</title>
        <authorList>
            <person name="Bench S.R."/>
            <person name="Ilikchyan I.N."/>
            <person name="Tripp H.J."/>
            <person name="Zehr J.P."/>
        </authorList>
    </citation>
    <scope>NUCLEOTIDE SEQUENCE [LARGE SCALE GENOMIC DNA]</scope>
    <source>
        <strain evidence="1 2">WH 0003</strain>
    </source>
</reference>
<feature type="non-terminal residue" evidence="1">
    <location>
        <position position="1"/>
    </location>
</feature>
<accession>G5J097</accession>
<comment type="caution">
    <text evidence="1">The sequence shown here is derived from an EMBL/GenBank/DDBJ whole genome shotgun (WGS) entry which is preliminary data.</text>
</comment>
<gene>
    <name evidence="1" type="ORF">CWATWH0003_0934t4</name>
</gene>
<dbReference type="AlphaFoldDB" id="G5J097"/>
<evidence type="ECO:0000313" key="2">
    <source>
        <dbReference type="Proteomes" id="UP000003477"/>
    </source>
</evidence>
<dbReference type="Proteomes" id="UP000003477">
    <property type="component" value="Unassembled WGS sequence"/>
</dbReference>
<protein>
    <submittedName>
        <fullName evidence="1">NUDIX hydrolase</fullName>
    </submittedName>
</protein>
<sequence length="49" mass="5465">EVKGEFSIKDPLEVMGVKAFLPDDLPLGNLCHDHDRQLNDYLQGLTVLA</sequence>
<evidence type="ECO:0000313" key="1">
    <source>
        <dbReference type="EMBL" id="EHJ14396.1"/>
    </source>
</evidence>
<name>G5J097_CROWT</name>
<keyword evidence="1" id="KW-0378">Hydrolase</keyword>
<proteinExistence type="predicted"/>
<dbReference type="EMBL" id="AESD01000150">
    <property type="protein sequence ID" value="EHJ14396.1"/>
    <property type="molecule type" value="Genomic_DNA"/>
</dbReference>